<organism evidence="6 7">
    <name type="scientific">Sphingomonas aliaeris</name>
    <dbReference type="NCBI Taxonomy" id="2759526"/>
    <lineage>
        <taxon>Bacteria</taxon>
        <taxon>Pseudomonadati</taxon>
        <taxon>Pseudomonadota</taxon>
        <taxon>Alphaproteobacteria</taxon>
        <taxon>Sphingomonadales</taxon>
        <taxon>Sphingomonadaceae</taxon>
        <taxon>Sphingomonas</taxon>
    </lineage>
</organism>
<dbReference type="AlphaFoldDB" id="A0A974S6L8"/>
<dbReference type="Proteomes" id="UP000595894">
    <property type="component" value="Chromosome"/>
</dbReference>
<dbReference type="InterPro" id="IPR009056">
    <property type="entry name" value="Cyt_c-like_dom"/>
</dbReference>
<evidence type="ECO:0000256" key="3">
    <source>
        <dbReference type="ARBA" id="ARBA00023004"/>
    </source>
</evidence>
<name>A0A974S6L8_9SPHN</name>
<evidence type="ECO:0000313" key="7">
    <source>
        <dbReference type="Proteomes" id="UP000595894"/>
    </source>
</evidence>
<dbReference type="Pfam" id="PF00034">
    <property type="entry name" value="Cytochrom_C"/>
    <property type="match status" value="1"/>
</dbReference>
<dbReference type="GO" id="GO:0046872">
    <property type="term" value="F:metal ion binding"/>
    <property type="evidence" value="ECO:0007669"/>
    <property type="project" value="UniProtKB-KW"/>
</dbReference>
<reference evidence="7" key="1">
    <citation type="submission" date="2020-09" db="EMBL/GenBank/DDBJ databases">
        <title>Sphingomonas sp., a new species isolated from pork steak.</title>
        <authorList>
            <person name="Heidler von Heilborn D."/>
        </authorList>
    </citation>
    <scope>NUCLEOTIDE SEQUENCE [LARGE SCALE GENOMIC DNA]</scope>
</reference>
<dbReference type="GO" id="GO:0009055">
    <property type="term" value="F:electron transfer activity"/>
    <property type="evidence" value="ECO:0007669"/>
    <property type="project" value="InterPro"/>
</dbReference>
<keyword evidence="2 4" id="KW-0479">Metal-binding</keyword>
<evidence type="ECO:0000313" key="6">
    <source>
        <dbReference type="EMBL" id="QQV79090.1"/>
    </source>
</evidence>
<dbReference type="InterPro" id="IPR036909">
    <property type="entry name" value="Cyt_c-like_dom_sf"/>
</dbReference>
<dbReference type="GO" id="GO:0020037">
    <property type="term" value="F:heme binding"/>
    <property type="evidence" value="ECO:0007669"/>
    <property type="project" value="InterPro"/>
</dbReference>
<protein>
    <submittedName>
        <fullName evidence="6">C-type cytochrome</fullName>
    </submittedName>
</protein>
<proteinExistence type="predicted"/>
<dbReference type="PROSITE" id="PS51007">
    <property type="entry name" value="CYTC"/>
    <property type="match status" value="1"/>
</dbReference>
<keyword evidence="1 4" id="KW-0349">Heme</keyword>
<feature type="domain" description="Cytochrome c" evidence="5">
    <location>
        <begin position="32"/>
        <end position="123"/>
    </location>
</feature>
<keyword evidence="3 4" id="KW-0408">Iron</keyword>
<dbReference type="EMBL" id="CP061035">
    <property type="protein sequence ID" value="QQV79090.1"/>
    <property type="molecule type" value="Genomic_DNA"/>
</dbReference>
<evidence type="ECO:0000256" key="1">
    <source>
        <dbReference type="ARBA" id="ARBA00022617"/>
    </source>
</evidence>
<gene>
    <name evidence="6" type="ORF">H5J25_14900</name>
</gene>
<dbReference type="SUPFAM" id="SSF46626">
    <property type="entry name" value="Cytochrome c"/>
    <property type="match status" value="1"/>
</dbReference>
<evidence type="ECO:0000259" key="5">
    <source>
        <dbReference type="PROSITE" id="PS51007"/>
    </source>
</evidence>
<evidence type="ECO:0000256" key="2">
    <source>
        <dbReference type="ARBA" id="ARBA00022723"/>
    </source>
</evidence>
<accession>A0A974S6L8</accession>
<sequence>MLSIVAATIAGIAIYVETRMAARTQANAISHGYAARGKIAIAAKNCQACHVIPGVAGLAGAVGPDLTDVATRAMIAGRFRNDPDTMIRWLMHPQAMSPGSGMPEQGLSETEARNIAAYLYSNR</sequence>
<dbReference type="KEGG" id="sari:H5J25_14900"/>
<evidence type="ECO:0000256" key="4">
    <source>
        <dbReference type="PROSITE-ProRule" id="PRU00433"/>
    </source>
</evidence>
<keyword evidence="7" id="KW-1185">Reference proteome</keyword>
<dbReference type="Gene3D" id="1.10.760.10">
    <property type="entry name" value="Cytochrome c-like domain"/>
    <property type="match status" value="1"/>
</dbReference>